<dbReference type="Pfam" id="PF02569">
    <property type="entry name" value="Pantoate_ligase"/>
    <property type="match status" value="1"/>
</dbReference>
<comment type="subcellular location">
    <subcellularLocation>
        <location evidence="8">Cytoplasm</location>
    </subcellularLocation>
</comment>
<keyword evidence="4 8" id="KW-0566">Pantothenate biosynthesis</keyword>
<dbReference type="Gene3D" id="3.30.1300.10">
    <property type="entry name" value="Pantoate-beta-alanine ligase, C-terminal domain"/>
    <property type="match status" value="1"/>
</dbReference>
<reference evidence="9" key="1">
    <citation type="submission" date="2015-10" db="EMBL/GenBank/DDBJ databases">
        <title>Description of Candidatus Tenderia electrophaga gen. nov, sp. nov., an Uncultivated Electroautotroph from a Biocathode Enrichment.</title>
        <authorList>
            <person name="Eddie B.J."/>
            <person name="Malanoski A.P."/>
            <person name="Wang Z."/>
            <person name="Hall R.J."/>
            <person name="Oh S.D."/>
            <person name="Heiner C."/>
            <person name="Lin B."/>
            <person name="Strycharz-Glaven S.M."/>
        </authorList>
    </citation>
    <scope>NUCLEOTIDE SEQUENCE [LARGE SCALE GENOMIC DNA]</scope>
    <source>
        <strain evidence="9">NRL1</strain>
    </source>
</reference>
<dbReference type="Proteomes" id="UP000055136">
    <property type="component" value="Chromosome"/>
</dbReference>
<evidence type="ECO:0000256" key="1">
    <source>
        <dbReference type="ARBA" id="ARBA00004990"/>
    </source>
</evidence>
<dbReference type="GO" id="GO:0015940">
    <property type="term" value="P:pantothenate biosynthetic process"/>
    <property type="evidence" value="ECO:0007669"/>
    <property type="project" value="UniProtKB-UniRule"/>
</dbReference>
<comment type="catalytic activity">
    <reaction evidence="7 8">
        <text>(R)-pantoate + beta-alanine + ATP = (R)-pantothenate + AMP + diphosphate + H(+)</text>
        <dbReference type="Rhea" id="RHEA:10912"/>
        <dbReference type="ChEBI" id="CHEBI:15378"/>
        <dbReference type="ChEBI" id="CHEBI:15980"/>
        <dbReference type="ChEBI" id="CHEBI:29032"/>
        <dbReference type="ChEBI" id="CHEBI:30616"/>
        <dbReference type="ChEBI" id="CHEBI:33019"/>
        <dbReference type="ChEBI" id="CHEBI:57966"/>
        <dbReference type="ChEBI" id="CHEBI:456215"/>
        <dbReference type="EC" id="6.3.2.1"/>
    </reaction>
</comment>
<keyword evidence="6 8" id="KW-0067">ATP-binding</keyword>
<dbReference type="EMBL" id="CP013099">
    <property type="protein sequence ID" value="ALP52449.1"/>
    <property type="molecule type" value="Genomic_DNA"/>
</dbReference>
<feature type="binding site" evidence="8">
    <location>
        <position position="61"/>
    </location>
    <ligand>
        <name>beta-alanine</name>
        <dbReference type="ChEBI" id="CHEBI:57966"/>
    </ligand>
</feature>
<dbReference type="CDD" id="cd00560">
    <property type="entry name" value="PanC"/>
    <property type="match status" value="1"/>
</dbReference>
<dbReference type="InterPro" id="IPR003721">
    <property type="entry name" value="Pantoate_ligase"/>
</dbReference>
<comment type="pathway">
    <text evidence="1 8">Cofactor biosynthesis; (R)-pantothenate biosynthesis; (R)-pantothenate from (R)-pantoate and beta-alanine: step 1/1.</text>
</comment>
<accession>A0A0S2TBB3</accession>
<dbReference type="NCBIfam" id="TIGR00018">
    <property type="entry name" value="panC"/>
    <property type="match status" value="1"/>
</dbReference>
<feature type="binding site" evidence="8">
    <location>
        <position position="61"/>
    </location>
    <ligand>
        <name>(R)-pantoate</name>
        <dbReference type="ChEBI" id="CHEBI:15980"/>
    </ligand>
</feature>
<dbReference type="GO" id="GO:0004592">
    <property type="term" value="F:pantoate-beta-alanine ligase activity"/>
    <property type="evidence" value="ECO:0007669"/>
    <property type="project" value="UniProtKB-UniRule"/>
</dbReference>
<dbReference type="InterPro" id="IPR004821">
    <property type="entry name" value="Cyt_trans-like"/>
</dbReference>
<dbReference type="GO" id="GO:0005829">
    <property type="term" value="C:cytosol"/>
    <property type="evidence" value="ECO:0007669"/>
    <property type="project" value="TreeGrafter"/>
</dbReference>
<evidence type="ECO:0000256" key="5">
    <source>
        <dbReference type="ARBA" id="ARBA00022741"/>
    </source>
</evidence>
<dbReference type="STRING" id="1748243.Tel_04420"/>
<keyword evidence="8" id="KW-0963">Cytoplasm</keyword>
<keyword evidence="3 8" id="KW-0436">Ligase</keyword>
<comment type="subunit">
    <text evidence="8">Homodimer.</text>
</comment>
<evidence type="ECO:0000256" key="7">
    <source>
        <dbReference type="ARBA" id="ARBA00048258"/>
    </source>
</evidence>
<name>A0A0S2TBB3_9GAMM</name>
<feature type="binding site" evidence="8">
    <location>
        <begin position="149"/>
        <end position="152"/>
    </location>
    <ligand>
        <name>ATP</name>
        <dbReference type="ChEBI" id="CHEBI:30616"/>
    </ligand>
</feature>
<feature type="binding site" evidence="8">
    <location>
        <begin position="186"/>
        <end position="189"/>
    </location>
    <ligand>
        <name>ATP</name>
        <dbReference type="ChEBI" id="CHEBI:30616"/>
    </ligand>
</feature>
<dbReference type="AlphaFoldDB" id="A0A0S2TBB3"/>
<evidence type="ECO:0000256" key="6">
    <source>
        <dbReference type="ARBA" id="ARBA00022840"/>
    </source>
</evidence>
<evidence type="ECO:0000256" key="2">
    <source>
        <dbReference type="ARBA" id="ARBA00009256"/>
    </source>
</evidence>
<evidence type="ECO:0000256" key="3">
    <source>
        <dbReference type="ARBA" id="ARBA00022598"/>
    </source>
</evidence>
<dbReference type="InterPro" id="IPR014729">
    <property type="entry name" value="Rossmann-like_a/b/a_fold"/>
</dbReference>
<dbReference type="SUPFAM" id="SSF52374">
    <property type="entry name" value="Nucleotidylyl transferase"/>
    <property type="match status" value="1"/>
</dbReference>
<dbReference type="PANTHER" id="PTHR21299:SF1">
    <property type="entry name" value="PANTOATE--BETA-ALANINE LIGASE"/>
    <property type="match status" value="1"/>
</dbReference>
<gene>
    <name evidence="8" type="primary">panC</name>
    <name evidence="9" type="ORF">Tel_04420</name>
</gene>
<comment type="function">
    <text evidence="8">Catalyzes the condensation of pantoate with beta-alanine in an ATP-dependent reaction via a pantoyl-adenylate intermediate.</text>
</comment>
<dbReference type="HAMAP" id="MF_00158">
    <property type="entry name" value="PanC"/>
    <property type="match status" value="1"/>
</dbReference>
<dbReference type="FunFam" id="3.40.50.620:FF:000013">
    <property type="entry name" value="Pantothenate synthetase"/>
    <property type="match status" value="1"/>
</dbReference>
<dbReference type="PANTHER" id="PTHR21299">
    <property type="entry name" value="CYTIDYLATE KINASE/PANTOATE-BETA-ALANINE LIGASE"/>
    <property type="match status" value="1"/>
</dbReference>
<dbReference type="GO" id="GO:0005524">
    <property type="term" value="F:ATP binding"/>
    <property type="evidence" value="ECO:0007669"/>
    <property type="project" value="UniProtKB-KW"/>
</dbReference>
<dbReference type="EC" id="6.3.2.1" evidence="8"/>
<keyword evidence="5 8" id="KW-0547">Nucleotide-binding</keyword>
<feature type="binding site" evidence="8">
    <location>
        <position position="178"/>
    </location>
    <ligand>
        <name>ATP</name>
        <dbReference type="ChEBI" id="CHEBI:30616"/>
    </ligand>
</feature>
<protein>
    <recommendedName>
        <fullName evidence="8">Pantothenate synthetase</fullName>
        <shortName evidence="8">PS</shortName>
        <ecNumber evidence="8">6.3.2.1</ecNumber>
    </recommendedName>
    <alternativeName>
        <fullName evidence="8">Pantoate--beta-alanine ligase</fullName>
    </alternativeName>
    <alternativeName>
        <fullName evidence="8">Pantoate-activating enzyme</fullName>
    </alternativeName>
</protein>
<proteinExistence type="inferred from homology"/>
<comment type="miscellaneous">
    <text evidence="8">The reaction proceeds by a bi uni uni bi ping pong mechanism.</text>
</comment>
<evidence type="ECO:0000256" key="8">
    <source>
        <dbReference type="HAMAP-Rule" id="MF_00158"/>
    </source>
</evidence>
<dbReference type="InterPro" id="IPR042176">
    <property type="entry name" value="Pantoate_ligase_C"/>
</dbReference>
<dbReference type="KEGG" id="tee:Tel_04420"/>
<evidence type="ECO:0000313" key="9">
    <source>
        <dbReference type="EMBL" id="ALP52449.1"/>
    </source>
</evidence>
<feature type="active site" description="Proton donor" evidence="8">
    <location>
        <position position="37"/>
    </location>
</feature>
<dbReference type="UniPathway" id="UPA00028">
    <property type="reaction ID" value="UER00005"/>
</dbReference>
<keyword evidence="10" id="KW-1185">Reference proteome</keyword>
<evidence type="ECO:0000313" key="10">
    <source>
        <dbReference type="Proteomes" id="UP000055136"/>
    </source>
</evidence>
<feature type="binding site" evidence="8">
    <location>
        <position position="155"/>
    </location>
    <ligand>
        <name>(R)-pantoate</name>
        <dbReference type="ChEBI" id="CHEBI:15980"/>
    </ligand>
</feature>
<organism evidence="9 10">
    <name type="scientific">Candidatus Tenderia electrophaga</name>
    <dbReference type="NCBI Taxonomy" id="1748243"/>
    <lineage>
        <taxon>Bacteria</taxon>
        <taxon>Pseudomonadati</taxon>
        <taxon>Pseudomonadota</taxon>
        <taxon>Gammaproteobacteria</taxon>
        <taxon>Candidatus Tenderiales</taxon>
        <taxon>Candidatus Tenderiaceae</taxon>
        <taxon>Candidatus Tenderia</taxon>
    </lineage>
</organism>
<sequence>MQMLETLAALRSQLQAWRQAGDGIAFVPTMGNLHAGHLALVEQARQHGQRLVVSIFVNPMQFGPNEDFECYPRTLARDRDTLEAAAVDVLFTPRLEAVYPTGPARTSRVEVPGLSEPLEGERRPGHFAGVATVVAKLFNMVQPQAALFGEKDFQQLLVIRRMAADLCFPVEIIAVPTVRAADGLALSSRNAYLNETERALAPGLYQTLRRAADSLLQGERDFEGLQRAGLKALNAAGFDAEYFAIRGIDDLGPPDAQTREVVILAAARLGATRLIDNVRQVLVK</sequence>
<comment type="similarity">
    <text evidence="2 8">Belongs to the pantothenate synthetase family.</text>
</comment>
<dbReference type="Gene3D" id="3.40.50.620">
    <property type="entry name" value="HUPs"/>
    <property type="match status" value="1"/>
</dbReference>
<evidence type="ECO:0000256" key="4">
    <source>
        <dbReference type="ARBA" id="ARBA00022655"/>
    </source>
</evidence>
<feature type="binding site" evidence="8">
    <location>
        <begin position="30"/>
        <end position="37"/>
    </location>
    <ligand>
        <name>ATP</name>
        <dbReference type="ChEBI" id="CHEBI:30616"/>
    </ligand>
</feature>
<dbReference type="NCBIfam" id="TIGR00125">
    <property type="entry name" value="cyt_tran_rel"/>
    <property type="match status" value="1"/>
</dbReference>